<dbReference type="AlphaFoldDB" id="A0A4Y7TXB5"/>
<keyword evidence="3" id="KW-1185">Reference proteome</keyword>
<accession>A0A4Y7TXB5</accession>
<feature type="compositionally biased region" description="Low complexity" evidence="1">
    <location>
        <begin position="97"/>
        <end position="116"/>
    </location>
</feature>
<organism evidence="2 3">
    <name type="scientific">Coprinellus micaceus</name>
    <name type="common">Glistening ink-cap mushroom</name>
    <name type="synonym">Coprinus micaceus</name>
    <dbReference type="NCBI Taxonomy" id="71717"/>
    <lineage>
        <taxon>Eukaryota</taxon>
        <taxon>Fungi</taxon>
        <taxon>Dikarya</taxon>
        <taxon>Basidiomycota</taxon>
        <taxon>Agaricomycotina</taxon>
        <taxon>Agaricomycetes</taxon>
        <taxon>Agaricomycetidae</taxon>
        <taxon>Agaricales</taxon>
        <taxon>Agaricineae</taxon>
        <taxon>Psathyrellaceae</taxon>
        <taxon>Coprinellus</taxon>
    </lineage>
</organism>
<gene>
    <name evidence="2" type="ORF">FA13DRAFT_408668</name>
</gene>
<feature type="compositionally biased region" description="Polar residues" evidence="1">
    <location>
        <begin position="66"/>
        <end position="96"/>
    </location>
</feature>
<sequence>MDVAKRKITVKVTYNAPSSSSRPPSRTSSPRPPSPSKQPKSPTEASTSFRPKAKVNSVATIRRSPSVVSGTAPGTQRAASPTKLSRAQNGTLTPTFQPRVATVTTATTKVTVRPQTPVSAPNTPEVRSKTLSPGSEVGRNTSPRVWGGSSLHHAMSFSSLQTASHDRNEQR</sequence>
<protein>
    <submittedName>
        <fullName evidence="2">Uncharacterized protein</fullName>
    </submittedName>
</protein>
<evidence type="ECO:0000313" key="3">
    <source>
        <dbReference type="Proteomes" id="UP000298030"/>
    </source>
</evidence>
<feature type="compositionally biased region" description="Polar residues" evidence="1">
    <location>
        <begin position="129"/>
        <end position="143"/>
    </location>
</feature>
<evidence type="ECO:0000313" key="2">
    <source>
        <dbReference type="EMBL" id="TEB38810.1"/>
    </source>
</evidence>
<dbReference type="Proteomes" id="UP000298030">
    <property type="component" value="Unassembled WGS sequence"/>
</dbReference>
<name>A0A4Y7TXB5_COPMI</name>
<dbReference type="OrthoDB" id="2555519at2759"/>
<evidence type="ECO:0000256" key="1">
    <source>
        <dbReference type="SAM" id="MobiDB-lite"/>
    </source>
</evidence>
<feature type="compositionally biased region" description="Low complexity" evidence="1">
    <location>
        <begin position="17"/>
        <end position="29"/>
    </location>
</feature>
<comment type="caution">
    <text evidence="2">The sequence shown here is derived from an EMBL/GenBank/DDBJ whole genome shotgun (WGS) entry which is preliminary data.</text>
</comment>
<proteinExistence type="predicted"/>
<reference evidence="2 3" key="1">
    <citation type="journal article" date="2019" name="Nat. Ecol. Evol.">
        <title>Megaphylogeny resolves global patterns of mushroom evolution.</title>
        <authorList>
            <person name="Varga T."/>
            <person name="Krizsan K."/>
            <person name="Foldi C."/>
            <person name="Dima B."/>
            <person name="Sanchez-Garcia M."/>
            <person name="Sanchez-Ramirez S."/>
            <person name="Szollosi G.J."/>
            <person name="Szarkandi J.G."/>
            <person name="Papp V."/>
            <person name="Albert L."/>
            <person name="Andreopoulos W."/>
            <person name="Angelini C."/>
            <person name="Antonin V."/>
            <person name="Barry K.W."/>
            <person name="Bougher N.L."/>
            <person name="Buchanan P."/>
            <person name="Buyck B."/>
            <person name="Bense V."/>
            <person name="Catcheside P."/>
            <person name="Chovatia M."/>
            <person name="Cooper J."/>
            <person name="Damon W."/>
            <person name="Desjardin D."/>
            <person name="Finy P."/>
            <person name="Geml J."/>
            <person name="Haridas S."/>
            <person name="Hughes K."/>
            <person name="Justo A."/>
            <person name="Karasinski D."/>
            <person name="Kautmanova I."/>
            <person name="Kiss B."/>
            <person name="Kocsube S."/>
            <person name="Kotiranta H."/>
            <person name="LaButti K.M."/>
            <person name="Lechner B.E."/>
            <person name="Liimatainen K."/>
            <person name="Lipzen A."/>
            <person name="Lukacs Z."/>
            <person name="Mihaltcheva S."/>
            <person name="Morgado L.N."/>
            <person name="Niskanen T."/>
            <person name="Noordeloos M.E."/>
            <person name="Ohm R.A."/>
            <person name="Ortiz-Santana B."/>
            <person name="Ovrebo C."/>
            <person name="Racz N."/>
            <person name="Riley R."/>
            <person name="Savchenko A."/>
            <person name="Shiryaev A."/>
            <person name="Soop K."/>
            <person name="Spirin V."/>
            <person name="Szebenyi C."/>
            <person name="Tomsovsky M."/>
            <person name="Tulloss R.E."/>
            <person name="Uehling J."/>
            <person name="Grigoriev I.V."/>
            <person name="Vagvolgyi C."/>
            <person name="Papp T."/>
            <person name="Martin F.M."/>
            <person name="Miettinen O."/>
            <person name="Hibbett D.S."/>
            <person name="Nagy L.G."/>
        </authorList>
    </citation>
    <scope>NUCLEOTIDE SEQUENCE [LARGE SCALE GENOMIC DNA]</scope>
    <source>
        <strain evidence="2 3">FP101781</strain>
    </source>
</reference>
<feature type="region of interest" description="Disordered" evidence="1">
    <location>
        <begin position="1"/>
        <end position="171"/>
    </location>
</feature>
<dbReference type="EMBL" id="QPFP01000002">
    <property type="protein sequence ID" value="TEB38810.1"/>
    <property type="molecule type" value="Genomic_DNA"/>
</dbReference>